<feature type="domain" description="NlpC/P60" evidence="7">
    <location>
        <begin position="78"/>
        <end position="206"/>
    </location>
</feature>
<sequence length="206" mass="22880">MKHYYHLCMLVVIGFALGGCFIQNFNKEARLASYTNANPHTSTHTNSKSESTSKSTTSQSLKSSNTSKRSPTKHYSNDKTLQILLTQQTKWQHTPYVSGGTTKKGADCSGFVMSVFNESFNLSLPRTTITQMDKGKTIGGKHTSTSKLMAGDLLFFKTGRGEHGYHVGIYLENGDFMHLSTKGGAKIANLSNSYWKKIFKKAVRYL</sequence>
<dbReference type="EC" id="3.4.-.-" evidence="8"/>
<dbReference type="PROSITE" id="PS51935">
    <property type="entry name" value="NLPC_P60"/>
    <property type="match status" value="1"/>
</dbReference>
<keyword evidence="5" id="KW-0788">Thiol protease</keyword>
<evidence type="ECO:0000313" key="8">
    <source>
        <dbReference type="EMBL" id="SQB98481.1"/>
    </source>
</evidence>
<name>A0A2X3BC48_9HELI</name>
<reference evidence="8 9" key="1">
    <citation type="submission" date="2018-06" db="EMBL/GenBank/DDBJ databases">
        <authorList>
            <consortium name="Pathogen Informatics"/>
            <person name="Doyle S."/>
        </authorList>
    </citation>
    <scope>NUCLEOTIDE SEQUENCE [LARGE SCALE GENOMIC DNA]</scope>
    <source>
        <strain evidence="8 9">NCTC13102</strain>
    </source>
</reference>
<dbReference type="Proteomes" id="UP000250166">
    <property type="component" value="Unassembled WGS sequence"/>
</dbReference>
<evidence type="ECO:0000256" key="4">
    <source>
        <dbReference type="ARBA" id="ARBA00022801"/>
    </source>
</evidence>
<feature type="compositionally biased region" description="Low complexity" evidence="6">
    <location>
        <begin position="41"/>
        <end position="69"/>
    </location>
</feature>
<gene>
    <name evidence="8" type="primary">spr</name>
    <name evidence="8" type="ORF">NCTC13102_00940</name>
</gene>
<dbReference type="SUPFAM" id="SSF54001">
    <property type="entry name" value="Cysteine proteinases"/>
    <property type="match status" value="1"/>
</dbReference>
<dbReference type="RefSeq" id="WP_258399822.1">
    <property type="nucleotide sequence ID" value="NZ_UAWL01000006.1"/>
</dbReference>
<evidence type="ECO:0000256" key="6">
    <source>
        <dbReference type="SAM" id="MobiDB-lite"/>
    </source>
</evidence>
<dbReference type="GO" id="GO:0006508">
    <property type="term" value="P:proteolysis"/>
    <property type="evidence" value="ECO:0007669"/>
    <property type="project" value="UniProtKB-KW"/>
</dbReference>
<dbReference type="InterPro" id="IPR038765">
    <property type="entry name" value="Papain-like_cys_pep_sf"/>
</dbReference>
<evidence type="ECO:0000256" key="5">
    <source>
        <dbReference type="ARBA" id="ARBA00022807"/>
    </source>
</evidence>
<evidence type="ECO:0000259" key="7">
    <source>
        <dbReference type="PROSITE" id="PS51935"/>
    </source>
</evidence>
<evidence type="ECO:0000256" key="3">
    <source>
        <dbReference type="ARBA" id="ARBA00022729"/>
    </source>
</evidence>
<dbReference type="PANTHER" id="PTHR47360">
    <property type="entry name" value="MUREIN DD-ENDOPEPTIDASE MEPS/MUREIN LD-CARBOXYPEPTIDASE"/>
    <property type="match status" value="1"/>
</dbReference>
<comment type="similarity">
    <text evidence="1">Belongs to the peptidase C40 family.</text>
</comment>
<dbReference type="PROSITE" id="PS51257">
    <property type="entry name" value="PROKAR_LIPOPROTEIN"/>
    <property type="match status" value="1"/>
</dbReference>
<evidence type="ECO:0000256" key="2">
    <source>
        <dbReference type="ARBA" id="ARBA00022670"/>
    </source>
</evidence>
<organism evidence="8 9">
    <name type="scientific">Helicobacter fennelliae</name>
    <dbReference type="NCBI Taxonomy" id="215"/>
    <lineage>
        <taxon>Bacteria</taxon>
        <taxon>Pseudomonadati</taxon>
        <taxon>Campylobacterota</taxon>
        <taxon>Epsilonproteobacteria</taxon>
        <taxon>Campylobacterales</taxon>
        <taxon>Helicobacteraceae</taxon>
        <taxon>Helicobacter</taxon>
    </lineage>
</organism>
<dbReference type="InterPro" id="IPR052062">
    <property type="entry name" value="Murein_DD/LD_carboxypeptidase"/>
</dbReference>
<keyword evidence="8" id="KW-0449">Lipoprotein</keyword>
<evidence type="ECO:0000256" key="1">
    <source>
        <dbReference type="ARBA" id="ARBA00007074"/>
    </source>
</evidence>
<dbReference type="PANTHER" id="PTHR47360:SF1">
    <property type="entry name" value="ENDOPEPTIDASE NLPC-RELATED"/>
    <property type="match status" value="1"/>
</dbReference>
<dbReference type="InterPro" id="IPR000064">
    <property type="entry name" value="NLP_P60_dom"/>
</dbReference>
<keyword evidence="2" id="KW-0645">Protease</keyword>
<dbReference type="GO" id="GO:0008234">
    <property type="term" value="F:cysteine-type peptidase activity"/>
    <property type="evidence" value="ECO:0007669"/>
    <property type="project" value="UniProtKB-KW"/>
</dbReference>
<dbReference type="AlphaFoldDB" id="A0A2X3BC48"/>
<protein>
    <submittedName>
        <fullName evidence="8">NLP/P60 family lipoprotein</fullName>
        <ecNumber evidence="8">3.4.-.-</ecNumber>
    </submittedName>
</protein>
<dbReference type="Gene3D" id="3.90.1720.10">
    <property type="entry name" value="endopeptidase domain like (from Nostoc punctiforme)"/>
    <property type="match status" value="1"/>
</dbReference>
<dbReference type="Pfam" id="PF00877">
    <property type="entry name" value="NLPC_P60"/>
    <property type="match status" value="1"/>
</dbReference>
<proteinExistence type="inferred from homology"/>
<dbReference type="EMBL" id="UAWL01000006">
    <property type="protein sequence ID" value="SQB98481.1"/>
    <property type="molecule type" value="Genomic_DNA"/>
</dbReference>
<keyword evidence="4 8" id="KW-0378">Hydrolase</keyword>
<keyword evidence="3" id="KW-0732">Signal</keyword>
<feature type="region of interest" description="Disordered" evidence="6">
    <location>
        <begin position="36"/>
        <end position="79"/>
    </location>
</feature>
<evidence type="ECO:0000313" key="9">
    <source>
        <dbReference type="Proteomes" id="UP000250166"/>
    </source>
</evidence>
<accession>A0A2X3BC48</accession>